<keyword evidence="2" id="KW-1185">Reference proteome</keyword>
<evidence type="ECO:0000313" key="1">
    <source>
        <dbReference type="EMBL" id="TPE51354.1"/>
    </source>
</evidence>
<dbReference type="Proteomes" id="UP000319255">
    <property type="component" value="Unassembled WGS sequence"/>
</dbReference>
<proteinExistence type="predicted"/>
<evidence type="ECO:0008006" key="3">
    <source>
        <dbReference type="Google" id="ProtNLM"/>
    </source>
</evidence>
<gene>
    <name evidence="1" type="ORF">FJM51_08925</name>
</gene>
<name>A0A501WTC3_9RHOB</name>
<dbReference type="OrthoDB" id="6167549at2"/>
<dbReference type="EMBL" id="VFRP01000007">
    <property type="protein sequence ID" value="TPE51354.1"/>
    <property type="molecule type" value="Genomic_DNA"/>
</dbReference>
<dbReference type="RefSeq" id="WP_140453790.1">
    <property type="nucleotide sequence ID" value="NZ_VFRP01000007.1"/>
</dbReference>
<comment type="caution">
    <text evidence="1">The sequence shown here is derived from an EMBL/GenBank/DDBJ whole genome shotgun (WGS) entry which is preliminary data.</text>
</comment>
<protein>
    <recommendedName>
        <fullName evidence="3">Antifreeze protein</fullName>
    </recommendedName>
</protein>
<sequence length="101" mass="10980">MLPFTTYAAYTDSWMRFTRAYGEMSLHAAEVIAHRTFQMATGTMSAPEAIGMVMEKATAFAVATERAALVAARGGDVMNIASEALKPYGAKTRSNVRRLRG</sequence>
<reference evidence="1 2" key="1">
    <citation type="submission" date="2019-06" db="EMBL/GenBank/DDBJ databases">
        <title>A novel bacterium of genus Amaricoccus, isolated from marine sediment.</title>
        <authorList>
            <person name="Huang H."/>
            <person name="Mo K."/>
            <person name="Hu Y."/>
        </authorList>
    </citation>
    <scope>NUCLEOTIDE SEQUENCE [LARGE SCALE GENOMIC DNA]</scope>
    <source>
        <strain evidence="1 2">HB172011</strain>
    </source>
</reference>
<accession>A0A501WTC3</accession>
<dbReference type="AlphaFoldDB" id="A0A501WTC3"/>
<organism evidence="1 2">
    <name type="scientific">Amaricoccus solimangrovi</name>
    <dbReference type="NCBI Taxonomy" id="2589815"/>
    <lineage>
        <taxon>Bacteria</taxon>
        <taxon>Pseudomonadati</taxon>
        <taxon>Pseudomonadota</taxon>
        <taxon>Alphaproteobacteria</taxon>
        <taxon>Rhodobacterales</taxon>
        <taxon>Paracoccaceae</taxon>
        <taxon>Amaricoccus</taxon>
    </lineage>
</organism>
<evidence type="ECO:0000313" key="2">
    <source>
        <dbReference type="Proteomes" id="UP000319255"/>
    </source>
</evidence>